<dbReference type="EMBL" id="JBHSAJ010000053">
    <property type="protein sequence ID" value="MFC3936485.1"/>
    <property type="molecule type" value="Genomic_DNA"/>
</dbReference>
<keyword evidence="3" id="KW-1185">Reference proteome</keyword>
<gene>
    <name evidence="2" type="ORF">ACFOW3_17855</name>
</gene>
<reference evidence="3" key="1">
    <citation type="journal article" date="2019" name="Int. J. Syst. Evol. Microbiol.">
        <title>The Global Catalogue of Microorganisms (GCM) 10K type strain sequencing project: providing services to taxonomists for standard genome sequencing and annotation.</title>
        <authorList>
            <consortium name="The Broad Institute Genomics Platform"/>
            <consortium name="The Broad Institute Genome Sequencing Center for Infectious Disease"/>
            <person name="Wu L."/>
            <person name="Ma J."/>
        </authorList>
    </citation>
    <scope>NUCLEOTIDE SEQUENCE [LARGE SCALE GENOMIC DNA]</scope>
    <source>
        <strain evidence="3">CCUG 2113</strain>
    </source>
</reference>
<dbReference type="Proteomes" id="UP001595693">
    <property type="component" value="Unassembled WGS sequence"/>
</dbReference>
<dbReference type="RefSeq" id="WP_055398474.1">
    <property type="nucleotide sequence ID" value="NZ_JAMXAX010000052.1"/>
</dbReference>
<keyword evidence="1" id="KW-0472">Membrane</keyword>
<evidence type="ECO:0000256" key="1">
    <source>
        <dbReference type="SAM" id="Phobius"/>
    </source>
</evidence>
<name>A0ABV8DDQ0_9BURK</name>
<organism evidence="2 3">
    <name type="scientific">Acidovorax facilis</name>
    <dbReference type="NCBI Taxonomy" id="12917"/>
    <lineage>
        <taxon>Bacteria</taxon>
        <taxon>Pseudomonadati</taxon>
        <taxon>Pseudomonadota</taxon>
        <taxon>Betaproteobacteria</taxon>
        <taxon>Burkholderiales</taxon>
        <taxon>Comamonadaceae</taxon>
        <taxon>Acidovorax</taxon>
    </lineage>
</organism>
<protein>
    <recommendedName>
        <fullName evidence="4">Transmembrane protein</fullName>
    </recommendedName>
</protein>
<keyword evidence="1" id="KW-0812">Transmembrane</keyword>
<sequence>MQALLQILQPMSGALPTLLLALPLAAVASAVFFLLRRDRSAFLWALALVACLGVSLLCAVGFAFFVGASARHGGPQGMSFALAAKALMETVFDVKKISRPVSSPIAQVAYLIALLSHVLLAVVWLFHVVRRRGRQ</sequence>
<evidence type="ECO:0008006" key="4">
    <source>
        <dbReference type="Google" id="ProtNLM"/>
    </source>
</evidence>
<feature type="transmembrane region" description="Helical" evidence="1">
    <location>
        <begin position="14"/>
        <end position="35"/>
    </location>
</feature>
<evidence type="ECO:0000313" key="2">
    <source>
        <dbReference type="EMBL" id="MFC3936485.1"/>
    </source>
</evidence>
<keyword evidence="1" id="KW-1133">Transmembrane helix</keyword>
<feature type="transmembrane region" description="Helical" evidence="1">
    <location>
        <begin position="42"/>
        <end position="66"/>
    </location>
</feature>
<proteinExistence type="predicted"/>
<accession>A0ABV8DDQ0</accession>
<comment type="caution">
    <text evidence="2">The sequence shown here is derived from an EMBL/GenBank/DDBJ whole genome shotgun (WGS) entry which is preliminary data.</text>
</comment>
<feature type="transmembrane region" description="Helical" evidence="1">
    <location>
        <begin position="108"/>
        <end position="129"/>
    </location>
</feature>
<evidence type="ECO:0000313" key="3">
    <source>
        <dbReference type="Proteomes" id="UP001595693"/>
    </source>
</evidence>